<keyword evidence="7" id="KW-1185">Reference proteome</keyword>
<dbReference type="Pfam" id="PF00330">
    <property type="entry name" value="Aconitase"/>
    <property type="match status" value="2"/>
</dbReference>
<dbReference type="InterPro" id="IPR036008">
    <property type="entry name" value="Aconitase_4Fe-4S_dom"/>
</dbReference>
<accession>A0ABS2FUB9</accession>
<reference evidence="6 7" key="1">
    <citation type="journal article" date="2021" name="Sci. Rep.">
        <title>The distribution of antibiotic resistance genes in chicken gut microbiota commensals.</title>
        <authorList>
            <person name="Juricova H."/>
            <person name="Matiasovicova J."/>
            <person name="Kubasova T."/>
            <person name="Cejkova D."/>
            <person name="Rychlik I."/>
        </authorList>
    </citation>
    <scope>NUCLEOTIDE SEQUENCE [LARGE SCALE GENOMIC DNA]</scope>
    <source>
        <strain evidence="6 7">An411</strain>
    </source>
</reference>
<evidence type="ECO:0000256" key="1">
    <source>
        <dbReference type="ARBA" id="ARBA00022723"/>
    </source>
</evidence>
<evidence type="ECO:0000256" key="2">
    <source>
        <dbReference type="ARBA" id="ARBA00023004"/>
    </source>
</evidence>
<dbReference type="Gene3D" id="3.30.499.10">
    <property type="entry name" value="Aconitase, domain 3"/>
    <property type="match status" value="2"/>
</dbReference>
<feature type="domain" description="Aconitase/3-isopropylmalate dehydratase large subunit alpha/beta/alpha" evidence="5">
    <location>
        <begin position="17"/>
        <end position="165"/>
    </location>
</feature>
<evidence type="ECO:0000313" key="7">
    <source>
        <dbReference type="Proteomes" id="UP000719500"/>
    </source>
</evidence>
<evidence type="ECO:0000256" key="3">
    <source>
        <dbReference type="ARBA" id="ARBA00023014"/>
    </source>
</evidence>
<keyword evidence="2" id="KW-0408">Iron</keyword>
<proteinExistence type="predicted"/>
<feature type="domain" description="Aconitase/3-isopropylmalate dehydratase large subunit alpha/beta/alpha" evidence="5">
    <location>
        <begin position="235"/>
        <end position="361"/>
    </location>
</feature>
<dbReference type="Proteomes" id="UP000719500">
    <property type="component" value="Unassembled WGS sequence"/>
</dbReference>
<dbReference type="InterPro" id="IPR001030">
    <property type="entry name" value="Acoase/IPM_deHydtase_lsu_aba"/>
</dbReference>
<sequence>MTSKLERLLAGGTVAWDRALVTDGLSPEAVAQITAVTPAAPDKTWVVIDHDAPAGSVAVAEQQKALLDWARRAGTVFRSGRGIGYALLLEAGLTQGEIVLSGGSHAAAVGAAGAVGLSLPPAELARALERGQVSLPPAPLLRLAVTGTLSPYLSVRDLAWTLIQSGLCRGKAVAIHAPQLTPAQAMDLCGLLGTAGAVTAFCAEADAPADETVDLSALRPMAVLPGDAGQTAPASGTDGLRVNQVFIGGCGGGSLEALRETAALWRGRTVCPYVRVMVAPATSAVYIQALEEGLMDVFLDAGALVMNQGCSACWAQSQGRCDQAEVFVSTGSINCAGWAGKAHNGIYLTSVRRAAQAALSGSLYES</sequence>
<evidence type="ECO:0000256" key="4">
    <source>
        <dbReference type="ARBA" id="ARBA00023239"/>
    </source>
</evidence>
<dbReference type="EMBL" id="JACSNX010000007">
    <property type="protein sequence ID" value="MBM6851222.1"/>
    <property type="molecule type" value="Genomic_DNA"/>
</dbReference>
<organism evidence="6 7">
    <name type="scientific">Oscillibacter valericigenes</name>
    <dbReference type="NCBI Taxonomy" id="351091"/>
    <lineage>
        <taxon>Bacteria</taxon>
        <taxon>Bacillati</taxon>
        <taxon>Bacillota</taxon>
        <taxon>Clostridia</taxon>
        <taxon>Eubacteriales</taxon>
        <taxon>Oscillospiraceae</taxon>
        <taxon>Oscillibacter</taxon>
    </lineage>
</organism>
<dbReference type="InterPro" id="IPR015931">
    <property type="entry name" value="Acnase/IPM_dHydase_lsu_aba_1/3"/>
</dbReference>
<gene>
    <name evidence="6" type="ORF">H9X91_07205</name>
</gene>
<evidence type="ECO:0000313" key="6">
    <source>
        <dbReference type="EMBL" id="MBM6851222.1"/>
    </source>
</evidence>
<keyword evidence="1" id="KW-0479">Metal-binding</keyword>
<keyword evidence="3" id="KW-0411">Iron-sulfur</keyword>
<evidence type="ECO:0000259" key="5">
    <source>
        <dbReference type="Pfam" id="PF00330"/>
    </source>
</evidence>
<dbReference type="RefSeq" id="WP_204803902.1">
    <property type="nucleotide sequence ID" value="NZ_JACSNX010000007.1"/>
</dbReference>
<protein>
    <recommendedName>
        <fullName evidence="5">Aconitase/3-isopropylmalate dehydratase large subunit alpha/beta/alpha domain-containing protein</fullName>
    </recommendedName>
</protein>
<dbReference type="PANTHER" id="PTHR43822">
    <property type="entry name" value="HOMOACONITASE, MITOCHONDRIAL-RELATED"/>
    <property type="match status" value="1"/>
</dbReference>
<dbReference type="PANTHER" id="PTHR43822:SF2">
    <property type="entry name" value="HOMOACONITASE, MITOCHONDRIAL"/>
    <property type="match status" value="1"/>
</dbReference>
<comment type="caution">
    <text evidence="6">The sequence shown here is derived from an EMBL/GenBank/DDBJ whole genome shotgun (WGS) entry which is preliminary data.</text>
</comment>
<dbReference type="InterPro" id="IPR050067">
    <property type="entry name" value="IPM_dehydratase_rel_enz"/>
</dbReference>
<keyword evidence="4" id="KW-0456">Lyase</keyword>
<dbReference type="SUPFAM" id="SSF53732">
    <property type="entry name" value="Aconitase iron-sulfur domain"/>
    <property type="match status" value="1"/>
</dbReference>
<name>A0ABS2FUB9_9FIRM</name>